<evidence type="ECO:0000259" key="9">
    <source>
        <dbReference type="Pfam" id="PF20908"/>
    </source>
</evidence>
<dbReference type="GO" id="GO:0071567">
    <property type="term" value="F:deUFMylase activity"/>
    <property type="evidence" value="ECO:0007669"/>
    <property type="project" value="TreeGrafter"/>
</dbReference>
<dbReference type="InterPro" id="IPR058757">
    <property type="entry name" value="UFSP2_MPN_N"/>
</dbReference>
<dbReference type="Pfam" id="PF20908">
    <property type="entry name" value="UfSP2_N"/>
    <property type="match status" value="1"/>
</dbReference>
<dbReference type="Gene3D" id="3.90.70.130">
    <property type="match status" value="1"/>
</dbReference>
<dbReference type="FunFam" id="3.90.70.130:FF:000001">
    <property type="entry name" value="Probable Ufm1-specific protease 2"/>
    <property type="match status" value="1"/>
</dbReference>
<evidence type="ECO:0000256" key="5">
    <source>
        <dbReference type="ARBA" id="ARBA00022807"/>
    </source>
</evidence>
<dbReference type="PANTHER" id="PTHR48153">
    <property type="entry name" value="UFM1-SPECIFIC PROTEASE 2"/>
    <property type="match status" value="1"/>
</dbReference>
<keyword evidence="2 11" id="KW-0645">Protease</keyword>
<evidence type="ECO:0000256" key="4">
    <source>
        <dbReference type="ARBA" id="ARBA00022801"/>
    </source>
</evidence>
<comment type="similarity">
    <text evidence="1">Belongs to the peptidase C78 family.</text>
</comment>
<evidence type="ECO:0000313" key="11">
    <source>
        <dbReference type="EMBL" id="JAV09783.1"/>
    </source>
</evidence>
<name>A0A1L8DTK1_9DIPT</name>
<keyword evidence="3" id="KW-0833">Ubl conjugation pathway</keyword>
<dbReference type="InterPro" id="IPR038765">
    <property type="entry name" value="Papain-like_cys_pep_sf"/>
</dbReference>
<organism evidence="11">
    <name type="scientific">Nyssomyia neivai</name>
    <dbReference type="NCBI Taxonomy" id="330878"/>
    <lineage>
        <taxon>Eukaryota</taxon>
        <taxon>Metazoa</taxon>
        <taxon>Ecdysozoa</taxon>
        <taxon>Arthropoda</taxon>
        <taxon>Hexapoda</taxon>
        <taxon>Insecta</taxon>
        <taxon>Pterygota</taxon>
        <taxon>Neoptera</taxon>
        <taxon>Endopterygota</taxon>
        <taxon>Diptera</taxon>
        <taxon>Nematocera</taxon>
        <taxon>Psychodoidea</taxon>
        <taxon>Psychodidae</taxon>
        <taxon>Nyssomyia</taxon>
    </lineage>
</organism>
<dbReference type="PANTHER" id="PTHR48153:SF2">
    <property type="entry name" value="UFM1-SPECIFIC PROTEASE 2"/>
    <property type="match status" value="1"/>
</dbReference>
<dbReference type="GO" id="GO:0005634">
    <property type="term" value="C:nucleus"/>
    <property type="evidence" value="ECO:0007669"/>
    <property type="project" value="TreeGrafter"/>
</dbReference>
<evidence type="ECO:0000256" key="3">
    <source>
        <dbReference type="ARBA" id="ARBA00022786"/>
    </source>
</evidence>
<sequence length="561" mass="63587">MAPKVLISKFVFQRLKGMKTPFRGCLYGVEKENSRVILGFTVSTPPEDEVSPFEKATCELEKITNNLPAGVEFCGYIAAEQDVPDVQKLLPDMEDTFLLACSFSGEHKAGFVAKRSFSKVTIDVLEDMHELYLVKVHYKERIALKASQESVREYFLKIREKLSCGKIVFHQRDSDLFIGSSTDEENDETVDDVFSRVSGGKSKKENEQRSLHLDTLVNVAEERDEGKVSFKIKFSPARRMTVPLHLEGVALVPSGSTQLYDLCVEALERNLQLVEEAHRDIIEKDDDVLAVKTYCVQLNDFGHTFLCAWPIGIESGDAKLKEKRRMYHKILGLPLTRPHFRRMNAGIDGDPKILQNTHIGLKGQLAGGQQYLVQGTYGYYHYMQQNYDDSGWGCAYRSLQTIFSWFRHQGYTEKPIPSHYDIQEALVSIGDKPRAFLGSKQWIGSTEVSLCLEKFLNISSRIMFVQSGAELAHKGAELAMHFESQGTPIMIGGGVLAHTIIGIDYNRLTGELKFLILDPHYTGAEDLSTIQHKGFCSWKTINFWDKKSYYNLCMPIRPIEF</sequence>
<comment type="function">
    <text evidence="6">Thiol protease which recognizes and hydrolyzes the peptide bond at the C-terminal Gly of UFM1, a ubiquitin-like modifier protein bound to a number of target proteins. Does not hydrolyze SUMO1 or ISG15 ubiquitin-like proteins.</text>
</comment>
<dbReference type="Pfam" id="PF07910">
    <property type="entry name" value="Peptidase_C78"/>
    <property type="match status" value="1"/>
</dbReference>
<accession>A0A1L8DTK1</accession>
<keyword evidence="5" id="KW-0788">Thiol protease</keyword>
<reference evidence="11" key="1">
    <citation type="submission" date="2016-12" db="EMBL/GenBank/DDBJ databases">
        <title>An insight into the sialome and mialome of the sand fly, Nyssomyia neivai.</title>
        <authorList>
            <person name="Sebastian V."/>
            <person name="Goulart T.M."/>
            <person name="Oliveira W."/>
            <person name="Calvo E."/>
            <person name="Oliveira L.F."/>
            <person name="Pinto M.C."/>
            <person name="Rosselino A.M."/>
            <person name="Ribeiro J.M."/>
        </authorList>
    </citation>
    <scope>NUCLEOTIDE SEQUENCE</scope>
</reference>
<keyword evidence="4" id="KW-0378">Hydrolase</keyword>
<evidence type="ECO:0000256" key="1">
    <source>
        <dbReference type="ARBA" id="ARBA00008552"/>
    </source>
</evidence>
<evidence type="ECO:0000256" key="6">
    <source>
        <dbReference type="ARBA" id="ARBA00057559"/>
    </source>
</evidence>
<dbReference type="InterPro" id="IPR049387">
    <property type="entry name" value="UFSP2-like_2nd"/>
</dbReference>
<dbReference type="GO" id="GO:0005783">
    <property type="term" value="C:endoplasmic reticulum"/>
    <property type="evidence" value="ECO:0007669"/>
    <property type="project" value="TreeGrafter"/>
</dbReference>
<feature type="domain" description="UFSP1/2/DUB catalytic" evidence="8">
    <location>
        <begin position="369"/>
        <end position="553"/>
    </location>
</feature>
<dbReference type="SUPFAM" id="SSF54001">
    <property type="entry name" value="Cysteine proteinases"/>
    <property type="match status" value="1"/>
</dbReference>
<feature type="domain" description="UFSP2 second" evidence="9">
    <location>
        <begin position="191"/>
        <end position="345"/>
    </location>
</feature>
<evidence type="ECO:0000259" key="10">
    <source>
        <dbReference type="Pfam" id="PF26560"/>
    </source>
</evidence>
<dbReference type="InterPro" id="IPR012462">
    <property type="entry name" value="UFSP1/2_DUB_cat"/>
</dbReference>
<protein>
    <recommendedName>
        <fullName evidence="7">Probable Ufm1-specific protease 2</fullName>
    </recommendedName>
</protein>
<feature type="domain" description="UFSP2 N-terminal MPN-like" evidence="10">
    <location>
        <begin position="1"/>
        <end position="127"/>
    </location>
</feature>
<dbReference type="EMBL" id="GFDF01004301">
    <property type="protein sequence ID" value="JAV09783.1"/>
    <property type="molecule type" value="Transcribed_RNA"/>
</dbReference>
<dbReference type="Pfam" id="PF26560">
    <property type="entry name" value="UFSP2_MPN_insect"/>
    <property type="match status" value="1"/>
</dbReference>
<evidence type="ECO:0000259" key="8">
    <source>
        <dbReference type="Pfam" id="PF07910"/>
    </source>
</evidence>
<evidence type="ECO:0000256" key="7">
    <source>
        <dbReference type="ARBA" id="ARBA00073264"/>
    </source>
</evidence>
<dbReference type="AlphaFoldDB" id="A0A1L8DTK1"/>
<evidence type="ECO:0000256" key="2">
    <source>
        <dbReference type="ARBA" id="ARBA00022670"/>
    </source>
</evidence>
<proteinExistence type="inferred from homology"/>
<dbReference type="GO" id="GO:0006508">
    <property type="term" value="P:proteolysis"/>
    <property type="evidence" value="ECO:0007669"/>
    <property type="project" value="UniProtKB-KW"/>
</dbReference>